<sequence>MPGLQTTFLAMDTEEGVEVMWNELQFMDKAAFMGHKEKIKATFEQLVVIDHPNIVKVHKYWLEMKGSKAQVIFITDYVSSGSLKQFLKKTKNHKAMSATAWKRWCTQILLALIYLHSCDPPIIHCNLTSDTIFIQYNGLIKIGSALPPELHSPVHTEQEDPWSLHFFPPEYREMADGTVLDIFSFGMCALEIQSNGDSSVTKEAIERARHSLDDPNMWEFILGCLLLNPSQQLAAHNLLFHWVLFEVHSLKLLAAHCFIAHQYLWPENVVEEKTKELDLSKVMAEILRARRLPVQWRALFPGIGQILGRHQPPHTQAGEHWGGAGRGMESSPTFLAGNPSLPYLALSARNGIYPLMNFATVQPHTLPPSSS</sequence>
<dbReference type="OrthoDB" id="1034557at2759"/>
<gene>
    <name evidence="2" type="primary">NRBP2</name>
    <name evidence="2" type="ORF">L345_13265</name>
</gene>
<dbReference type="InterPro" id="IPR000719">
    <property type="entry name" value="Prot_kinase_dom"/>
</dbReference>
<name>V8NHH7_OPHHA</name>
<protein>
    <submittedName>
        <fullName evidence="2">Nuclear receptor-binding protein 2</fullName>
    </submittedName>
</protein>
<dbReference type="GO" id="GO:0005524">
    <property type="term" value="F:ATP binding"/>
    <property type="evidence" value="ECO:0007669"/>
    <property type="project" value="InterPro"/>
</dbReference>
<dbReference type="SUPFAM" id="SSF56112">
    <property type="entry name" value="Protein kinase-like (PK-like)"/>
    <property type="match status" value="1"/>
</dbReference>
<dbReference type="GO" id="GO:0004672">
    <property type="term" value="F:protein kinase activity"/>
    <property type="evidence" value="ECO:0007669"/>
    <property type="project" value="InterPro"/>
</dbReference>
<keyword evidence="3" id="KW-1185">Reference proteome</keyword>
<feature type="domain" description="Protein kinase" evidence="1">
    <location>
        <begin position="1"/>
        <end position="244"/>
    </location>
</feature>
<comment type="caution">
    <text evidence="2">The sequence shown here is derived from an EMBL/GenBank/DDBJ whole genome shotgun (WGS) entry which is preliminary data.</text>
</comment>
<keyword evidence="2" id="KW-0675">Receptor</keyword>
<dbReference type="Proteomes" id="UP000018936">
    <property type="component" value="Unassembled WGS sequence"/>
</dbReference>
<dbReference type="PROSITE" id="PS50011">
    <property type="entry name" value="PROTEIN_KINASE_DOM"/>
    <property type="match status" value="1"/>
</dbReference>
<dbReference type="InterPro" id="IPR011009">
    <property type="entry name" value="Kinase-like_dom_sf"/>
</dbReference>
<dbReference type="AlphaFoldDB" id="V8NHH7"/>
<evidence type="ECO:0000313" key="2">
    <source>
        <dbReference type="EMBL" id="ETE60987.1"/>
    </source>
</evidence>
<evidence type="ECO:0000259" key="1">
    <source>
        <dbReference type="PROSITE" id="PS50011"/>
    </source>
</evidence>
<dbReference type="EMBL" id="AZIM01004248">
    <property type="protein sequence ID" value="ETE60987.1"/>
    <property type="molecule type" value="Genomic_DNA"/>
</dbReference>
<evidence type="ECO:0000313" key="3">
    <source>
        <dbReference type="Proteomes" id="UP000018936"/>
    </source>
</evidence>
<feature type="non-terminal residue" evidence="2">
    <location>
        <position position="1"/>
    </location>
</feature>
<accession>V8NHH7</accession>
<dbReference type="InterPro" id="IPR001245">
    <property type="entry name" value="Ser-Thr/Tyr_kinase_cat_dom"/>
</dbReference>
<dbReference type="InterPro" id="IPR050588">
    <property type="entry name" value="WNK_Ser-Thr_kinase"/>
</dbReference>
<dbReference type="Pfam" id="PF07714">
    <property type="entry name" value="PK_Tyr_Ser-Thr"/>
    <property type="match status" value="1"/>
</dbReference>
<dbReference type="SMART" id="SM00220">
    <property type="entry name" value="S_TKc"/>
    <property type="match status" value="1"/>
</dbReference>
<dbReference type="Gene3D" id="3.30.200.20">
    <property type="entry name" value="Phosphorylase Kinase, domain 1"/>
    <property type="match status" value="1"/>
</dbReference>
<dbReference type="FunFam" id="3.30.200.20:FF:001061">
    <property type="entry name" value="Nuclear receptor-binding protein 2"/>
    <property type="match status" value="1"/>
</dbReference>
<reference evidence="2 3" key="1">
    <citation type="journal article" date="2013" name="Proc. Natl. Acad. Sci. U.S.A.">
        <title>The king cobra genome reveals dynamic gene evolution and adaptation in the snake venom system.</title>
        <authorList>
            <person name="Vonk F.J."/>
            <person name="Casewell N.R."/>
            <person name="Henkel C.V."/>
            <person name="Heimberg A.M."/>
            <person name="Jansen H.J."/>
            <person name="McCleary R.J."/>
            <person name="Kerkkamp H.M."/>
            <person name="Vos R.A."/>
            <person name="Guerreiro I."/>
            <person name="Calvete J.J."/>
            <person name="Wuster W."/>
            <person name="Woods A.E."/>
            <person name="Logan J.M."/>
            <person name="Harrison R.A."/>
            <person name="Castoe T.A."/>
            <person name="de Koning A.P."/>
            <person name="Pollock D.D."/>
            <person name="Yandell M."/>
            <person name="Calderon D."/>
            <person name="Renjifo C."/>
            <person name="Currier R.B."/>
            <person name="Salgado D."/>
            <person name="Pla D."/>
            <person name="Sanz L."/>
            <person name="Hyder A.S."/>
            <person name="Ribeiro J.M."/>
            <person name="Arntzen J.W."/>
            <person name="van den Thillart G.E."/>
            <person name="Boetzer M."/>
            <person name="Pirovano W."/>
            <person name="Dirks R.P."/>
            <person name="Spaink H.P."/>
            <person name="Duboule D."/>
            <person name="McGlinn E."/>
            <person name="Kini R.M."/>
            <person name="Richardson M.K."/>
        </authorList>
    </citation>
    <scope>NUCLEOTIDE SEQUENCE</scope>
    <source>
        <tissue evidence="2">Blood</tissue>
    </source>
</reference>
<proteinExistence type="predicted"/>
<dbReference type="PANTHER" id="PTHR13902">
    <property type="entry name" value="SERINE/THREONINE-PROTEIN KINASE WNK WITH NO LYSINE -RELATED"/>
    <property type="match status" value="1"/>
</dbReference>
<dbReference type="Gene3D" id="1.10.510.10">
    <property type="entry name" value="Transferase(Phosphotransferase) domain 1"/>
    <property type="match status" value="1"/>
</dbReference>
<organism evidence="2 3">
    <name type="scientific">Ophiophagus hannah</name>
    <name type="common">King cobra</name>
    <name type="synonym">Naja hannah</name>
    <dbReference type="NCBI Taxonomy" id="8665"/>
    <lineage>
        <taxon>Eukaryota</taxon>
        <taxon>Metazoa</taxon>
        <taxon>Chordata</taxon>
        <taxon>Craniata</taxon>
        <taxon>Vertebrata</taxon>
        <taxon>Euteleostomi</taxon>
        <taxon>Lepidosauria</taxon>
        <taxon>Squamata</taxon>
        <taxon>Bifurcata</taxon>
        <taxon>Unidentata</taxon>
        <taxon>Episquamata</taxon>
        <taxon>Toxicofera</taxon>
        <taxon>Serpentes</taxon>
        <taxon>Colubroidea</taxon>
        <taxon>Elapidae</taxon>
        <taxon>Elapinae</taxon>
        <taxon>Ophiophagus</taxon>
    </lineage>
</organism>